<comment type="catalytic activity">
    <reaction evidence="5">
        <text>hydrogencarbonate + L-glutamine + 2 ATP + H2O = carbamoyl phosphate + L-glutamate + 2 ADP + phosphate + 2 H(+)</text>
        <dbReference type="Rhea" id="RHEA:18633"/>
        <dbReference type="ChEBI" id="CHEBI:15377"/>
        <dbReference type="ChEBI" id="CHEBI:15378"/>
        <dbReference type="ChEBI" id="CHEBI:17544"/>
        <dbReference type="ChEBI" id="CHEBI:29985"/>
        <dbReference type="ChEBI" id="CHEBI:30616"/>
        <dbReference type="ChEBI" id="CHEBI:43474"/>
        <dbReference type="ChEBI" id="CHEBI:58228"/>
        <dbReference type="ChEBI" id="CHEBI:58359"/>
        <dbReference type="ChEBI" id="CHEBI:456216"/>
        <dbReference type="EC" id="6.3.5.5"/>
    </reaction>
</comment>
<dbReference type="InterPro" id="IPR017926">
    <property type="entry name" value="GATASE"/>
</dbReference>
<dbReference type="AlphaFoldDB" id="X1K5F3"/>
<dbReference type="Pfam" id="PF00117">
    <property type="entry name" value="GATase"/>
    <property type="match status" value="1"/>
</dbReference>
<gene>
    <name evidence="7" type="ORF">S03H2_60375</name>
</gene>
<dbReference type="PRINTS" id="PR00099">
    <property type="entry name" value="CPSGATASE"/>
</dbReference>
<evidence type="ECO:0000259" key="6">
    <source>
        <dbReference type="SMART" id="SM01097"/>
    </source>
</evidence>
<evidence type="ECO:0000256" key="4">
    <source>
        <dbReference type="ARBA" id="ARBA00022962"/>
    </source>
</evidence>
<accession>X1K5F3</accession>
<dbReference type="SUPFAM" id="SSF52021">
    <property type="entry name" value="Carbamoyl phosphate synthetase, small subunit N-terminal domain"/>
    <property type="match status" value="1"/>
</dbReference>
<dbReference type="InterPro" id="IPR050472">
    <property type="entry name" value="Anth_synth/Amidotransfase"/>
</dbReference>
<dbReference type="PANTHER" id="PTHR43418:SF7">
    <property type="entry name" value="CARBAMOYL-PHOSPHATE SYNTHASE SMALL CHAIN"/>
    <property type="match status" value="1"/>
</dbReference>
<evidence type="ECO:0000256" key="5">
    <source>
        <dbReference type="ARBA" id="ARBA00048816"/>
    </source>
</evidence>
<proteinExistence type="inferred from homology"/>
<comment type="caution">
    <text evidence="7">The sequence shown here is derived from an EMBL/GenBank/DDBJ whole genome shotgun (WGS) entry which is preliminary data.</text>
</comment>
<feature type="non-terminal residue" evidence="7">
    <location>
        <position position="242"/>
    </location>
</feature>
<dbReference type="EC" id="6.3.5.5" evidence="3"/>
<dbReference type="InterPro" id="IPR029062">
    <property type="entry name" value="Class_I_gatase-like"/>
</dbReference>
<dbReference type="EMBL" id="BARU01038899">
    <property type="protein sequence ID" value="GAH88875.1"/>
    <property type="molecule type" value="Genomic_DNA"/>
</dbReference>
<dbReference type="SMART" id="SM01097">
    <property type="entry name" value="CPSase_sm_chain"/>
    <property type="match status" value="1"/>
</dbReference>
<dbReference type="SUPFAM" id="SSF52317">
    <property type="entry name" value="Class I glutamine amidotransferase-like"/>
    <property type="match status" value="1"/>
</dbReference>
<evidence type="ECO:0000256" key="2">
    <source>
        <dbReference type="ARBA" id="ARBA00007800"/>
    </source>
</evidence>
<dbReference type="NCBIfam" id="NF009475">
    <property type="entry name" value="PRK12838.1"/>
    <property type="match status" value="1"/>
</dbReference>
<dbReference type="GO" id="GO:0004088">
    <property type="term" value="F:carbamoyl-phosphate synthase (glutamine-hydrolyzing) activity"/>
    <property type="evidence" value="ECO:0007669"/>
    <property type="project" value="UniProtKB-EC"/>
</dbReference>
<organism evidence="7">
    <name type="scientific">marine sediment metagenome</name>
    <dbReference type="NCBI Taxonomy" id="412755"/>
    <lineage>
        <taxon>unclassified sequences</taxon>
        <taxon>metagenomes</taxon>
        <taxon>ecological metagenomes</taxon>
    </lineage>
</organism>
<protein>
    <recommendedName>
        <fullName evidence="3">carbamoyl-phosphate synthase (glutamine-hydrolyzing)</fullName>
        <ecNumber evidence="3">6.3.5.5</ecNumber>
    </recommendedName>
</protein>
<dbReference type="PANTHER" id="PTHR43418">
    <property type="entry name" value="MULTIFUNCTIONAL TRYPTOPHAN BIOSYNTHESIS PROTEIN-RELATED"/>
    <property type="match status" value="1"/>
</dbReference>
<dbReference type="InterPro" id="IPR002474">
    <property type="entry name" value="CarbamoylP_synth_ssu_N"/>
</dbReference>
<evidence type="ECO:0000256" key="3">
    <source>
        <dbReference type="ARBA" id="ARBA00012738"/>
    </source>
</evidence>
<name>X1K5F3_9ZZZZ</name>
<comment type="similarity">
    <text evidence="2">Belongs to the CarA family.</text>
</comment>
<dbReference type="Gene3D" id="3.40.50.880">
    <property type="match status" value="1"/>
</dbReference>
<keyword evidence="4" id="KW-0315">Glutamine amidotransferase</keyword>
<evidence type="ECO:0000256" key="1">
    <source>
        <dbReference type="ARBA" id="ARBA00005077"/>
    </source>
</evidence>
<dbReference type="PROSITE" id="PS51273">
    <property type="entry name" value="GATASE_TYPE_1"/>
    <property type="match status" value="1"/>
</dbReference>
<dbReference type="Pfam" id="PF00988">
    <property type="entry name" value="CPSase_sm_chain"/>
    <property type="match status" value="1"/>
</dbReference>
<feature type="non-terminal residue" evidence="7">
    <location>
        <position position="1"/>
    </location>
</feature>
<dbReference type="PRINTS" id="PR00097">
    <property type="entry name" value="ANTSNTHASEII"/>
</dbReference>
<comment type="pathway">
    <text evidence="1">Amino-acid biosynthesis; L-arginine biosynthesis; carbamoyl phosphate from bicarbonate: step 1/1.</text>
</comment>
<dbReference type="PRINTS" id="PR00096">
    <property type="entry name" value="GATASE"/>
</dbReference>
<sequence>VFNTSMMGYQEMLTDPSYAGQIVVPTYPLIGNYGVNQQDFESNKIQVRGFVVREECLEPNHYLSSQTIHEYLAESGIPGIYGVDTRAITRKLRSAGVMLGMITGDKTPGQALEELKKLPDYSSIDFARQVTTGAPYQWEPDPTDANPLFNIVVLDCGLKYTILRMMRGYGCRVTAVPCTMPAEDILRLKPDGIILSPGPGNPEVLDYIVDTVRQLIGKKPIMGICMGNQLIARAFGAKTFKL</sequence>
<reference evidence="7" key="1">
    <citation type="journal article" date="2014" name="Front. Microbiol.">
        <title>High frequency of phylogenetically diverse reductive dehalogenase-homologous genes in deep subseafloor sedimentary metagenomes.</title>
        <authorList>
            <person name="Kawai M."/>
            <person name="Futagami T."/>
            <person name="Toyoda A."/>
            <person name="Takaki Y."/>
            <person name="Nishi S."/>
            <person name="Hori S."/>
            <person name="Arai W."/>
            <person name="Tsubouchi T."/>
            <person name="Morono Y."/>
            <person name="Uchiyama I."/>
            <person name="Ito T."/>
            <person name="Fujiyama A."/>
            <person name="Inagaki F."/>
            <person name="Takami H."/>
        </authorList>
    </citation>
    <scope>NUCLEOTIDE SEQUENCE</scope>
    <source>
        <strain evidence="7">Expedition CK06-06</strain>
    </source>
</reference>
<dbReference type="InterPro" id="IPR036480">
    <property type="entry name" value="CarbP_synth_ssu_N_sf"/>
</dbReference>
<dbReference type="Gene3D" id="3.50.30.20">
    <property type="entry name" value="Carbamoyl-phosphate synthase small subunit, N-terminal domain"/>
    <property type="match status" value="1"/>
</dbReference>
<feature type="domain" description="Carbamoyl-phosphate synthase small subunit N-terminal" evidence="6">
    <location>
        <begin position="1"/>
        <end position="103"/>
    </location>
</feature>
<evidence type="ECO:0000313" key="7">
    <source>
        <dbReference type="EMBL" id="GAH88875.1"/>
    </source>
</evidence>